<dbReference type="InterPro" id="IPR001845">
    <property type="entry name" value="HTH_ArsR_DNA-bd_dom"/>
</dbReference>
<dbReference type="InterPro" id="IPR036388">
    <property type="entry name" value="WH-like_DNA-bd_sf"/>
</dbReference>
<dbReference type="InterPro" id="IPR011991">
    <property type="entry name" value="ArsR-like_HTH"/>
</dbReference>
<evidence type="ECO:0000313" key="5">
    <source>
        <dbReference type="EMBL" id="TWU37760.1"/>
    </source>
</evidence>
<dbReference type="OrthoDB" id="9802016at2"/>
<keyword evidence="1" id="KW-0805">Transcription regulation</keyword>
<dbReference type="PANTHER" id="PTHR33154:SF18">
    <property type="entry name" value="ARSENICAL RESISTANCE OPERON REPRESSOR"/>
    <property type="match status" value="1"/>
</dbReference>
<sequence>MNKKEFAKYEARAQIFKALAHPARLRIMDELTQYDERCVCDLTALIGSDMSTVSRHLSVLKNAGLIGVEKRGQMMFYRSTVCCLSGFSDCVEKVLASNMAEQRALLK</sequence>
<reference evidence="5 6" key="1">
    <citation type="submission" date="2019-02" db="EMBL/GenBank/DDBJ databases">
        <title>Deep-cultivation of Planctomycetes and their phenomic and genomic characterization uncovers novel biology.</title>
        <authorList>
            <person name="Wiegand S."/>
            <person name="Jogler M."/>
            <person name="Boedeker C."/>
            <person name="Pinto D."/>
            <person name="Vollmers J."/>
            <person name="Rivas-Marin E."/>
            <person name="Kohn T."/>
            <person name="Peeters S.H."/>
            <person name="Heuer A."/>
            <person name="Rast P."/>
            <person name="Oberbeckmann S."/>
            <person name="Bunk B."/>
            <person name="Jeske O."/>
            <person name="Meyerdierks A."/>
            <person name="Storesund J.E."/>
            <person name="Kallscheuer N."/>
            <person name="Luecker S."/>
            <person name="Lage O.M."/>
            <person name="Pohl T."/>
            <person name="Merkel B.J."/>
            <person name="Hornburger P."/>
            <person name="Mueller R.-W."/>
            <person name="Bruemmer F."/>
            <person name="Labrenz M."/>
            <person name="Spormann A.M."/>
            <person name="Op Den Camp H."/>
            <person name="Overmann J."/>
            <person name="Amann R."/>
            <person name="Jetten M.S.M."/>
            <person name="Mascher T."/>
            <person name="Medema M.H."/>
            <person name="Devos D.P."/>
            <person name="Kaster A.-K."/>
            <person name="Ovreas L."/>
            <person name="Rohde M."/>
            <person name="Galperin M.Y."/>
            <person name="Jogler C."/>
        </authorList>
    </citation>
    <scope>NUCLEOTIDE SEQUENCE [LARGE SCALE GENOMIC DNA]</scope>
    <source>
        <strain evidence="5 6">Q31b</strain>
    </source>
</reference>
<dbReference type="Pfam" id="PF01022">
    <property type="entry name" value="HTH_5"/>
    <property type="match status" value="1"/>
</dbReference>
<dbReference type="InterPro" id="IPR036390">
    <property type="entry name" value="WH_DNA-bd_sf"/>
</dbReference>
<feature type="domain" description="HTH arsR-type" evidence="4">
    <location>
        <begin position="4"/>
        <end position="102"/>
    </location>
</feature>
<dbReference type="InterPro" id="IPR051081">
    <property type="entry name" value="HTH_MetalResp_TranReg"/>
</dbReference>
<comment type="caution">
    <text evidence="5">The sequence shown here is derived from an EMBL/GenBank/DDBJ whole genome shotgun (WGS) entry which is preliminary data.</text>
</comment>
<dbReference type="RefSeq" id="WP_146601708.1">
    <property type="nucleotide sequence ID" value="NZ_SJPY01000007.1"/>
</dbReference>
<accession>A0A5C6DLQ9</accession>
<evidence type="ECO:0000256" key="1">
    <source>
        <dbReference type="ARBA" id="ARBA00023015"/>
    </source>
</evidence>
<dbReference type="AlphaFoldDB" id="A0A5C6DLQ9"/>
<dbReference type="Proteomes" id="UP000315471">
    <property type="component" value="Unassembled WGS sequence"/>
</dbReference>
<name>A0A5C6DLQ9_9BACT</name>
<dbReference type="GO" id="GO:0003677">
    <property type="term" value="F:DNA binding"/>
    <property type="evidence" value="ECO:0007669"/>
    <property type="project" value="UniProtKB-KW"/>
</dbReference>
<evidence type="ECO:0000259" key="4">
    <source>
        <dbReference type="PROSITE" id="PS50987"/>
    </source>
</evidence>
<dbReference type="SUPFAM" id="SSF46785">
    <property type="entry name" value="Winged helix' DNA-binding domain"/>
    <property type="match status" value="1"/>
</dbReference>
<evidence type="ECO:0000313" key="6">
    <source>
        <dbReference type="Proteomes" id="UP000315471"/>
    </source>
</evidence>
<protein>
    <submittedName>
        <fullName evidence="5">Putative HTH-type transcriptional regulator</fullName>
    </submittedName>
</protein>
<dbReference type="NCBIfam" id="NF033788">
    <property type="entry name" value="HTH_metalloreg"/>
    <property type="match status" value="1"/>
</dbReference>
<gene>
    <name evidence="5" type="ORF">Q31b_45490</name>
</gene>
<dbReference type="PANTHER" id="PTHR33154">
    <property type="entry name" value="TRANSCRIPTIONAL REGULATOR, ARSR FAMILY"/>
    <property type="match status" value="1"/>
</dbReference>
<keyword evidence="2" id="KW-0238">DNA-binding</keyword>
<evidence type="ECO:0000256" key="3">
    <source>
        <dbReference type="ARBA" id="ARBA00023163"/>
    </source>
</evidence>
<dbReference type="EMBL" id="SJPY01000007">
    <property type="protein sequence ID" value="TWU37760.1"/>
    <property type="molecule type" value="Genomic_DNA"/>
</dbReference>
<proteinExistence type="predicted"/>
<dbReference type="SMART" id="SM00418">
    <property type="entry name" value="HTH_ARSR"/>
    <property type="match status" value="1"/>
</dbReference>
<dbReference type="PRINTS" id="PR00778">
    <property type="entry name" value="HTHARSR"/>
</dbReference>
<organism evidence="5 6">
    <name type="scientific">Novipirellula aureliae</name>
    <dbReference type="NCBI Taxonomy" id="2527966"/>
    <lineage>
        <taxon>Bacteria</taxon>
        <taxon>Pseudomonadati</taxon>
        <taxon>Planctomycetota</taxon>
        <taxon>Planctomycetia</taxon>
        <taxon>Pirellulales</taxon>
        <taxon>Pirellulaceae</taxon>
        <taxon>Novipirellula</taxon>
    </lineage>
</organism>
<dbReference type="PROSITE" id="PS50987">
    <property type="entry name" value="HTH_ARSR_2"/>
    <property type="match status" value="1"/>
</dbReference>
<keyword evidence="6" id="KW-1185">Reference proteome</keyword>
<dbReference type="GO" id="GO:0003700">
    <property type="term" value="F:DNA-binding transcription factor activity"/>
    <property type="evidence" value="ECO:0007669"/>
    <property type="project" value="InterPro"/>
</dbReference>
<dbReference type="Gene3D" id="1.10.10.10">
    <property type="entry name" value="Winged helix-like DNA-binding domain superfamily/Winged helix DNA-binding domain"/>
    <property type="match status" value="1"/>
</dbReference>
<evidence type="ECO:0000256" key="2">
    <source>
        <dbReference type="ARBA" id="ARBA00023125"/>
    </source>
</evidence>
<dbReference type="CDD" id="cd00090">
    <property type="entry name" value="HTH_ARSR"/>
    <property type="match status" value="1"/>
</dbReference>
<keyword evidence="3" id="KW-0804">Transcription</keyword>